<dbReference type="AlphaFoldDB" id="A0A2S7ISV5"/>
<reference evidence="2" key="1">
    <citation type="submission" date="2018-02" db="EMBL/GenBank/DDBJ databases">
        <title>Genome sequencing of Solimonas sp. HR-BB.</title>
        <authorList>
            <person name="Lee Y."/>
            <person name="Jeon C.O."/>
        </authorList>
    </citation>
    <scope>NUCLEOTIDE SEQUENCE [LARGE SCALE GENOMIC DNA]</scope>
    <source>
        <strain evidence="2">HR-U</strain>
    </source>
</reference>
<dbReference type="RefSeq" id="WP_104713482.1">
    <property type="nucleotide sequence ID" value="NZ_PTRA01000001.1"/>
</dbReference>
<protein>
    <submittedName>
        <fullName evidence="1">Uncharacterized protein</fullName>
    </submittedName>
</protein>
<name>A0A2S7ISV5_9BACT</name>
<proteinExistence type="predicted"/>
<organism evidence="1 2">
    <name type="scientific">Siphonobacter curvatus</name>
    <dbReference type="NCBI Taxonomy" id="2094562"/>
    <lineage>
        <taxon>Bacteria</taxon>
        <taxon>Pseudomonadati</taxon>
        <taxon>Bacteroidota</taxon>
        <taxon>Cytophagia</taxon>
        <taxon>Cytophagales</taxon>
        <taxon>Cytophagaceae</taxon>
        <taxon>Siphonobacter</taxon>
    </lineage>
</organism>
<dbReference type="Proteomes" id="UP000239590">
    <property type="component" value="Unassembled WGS sequence"/>
</dbReference>
<comment type="caution">
    <text evidence="1">The sequence shown here is derived from an EMBL/GenBank/DDBJ whole genome shotgun (WGS) entry which is preliminary data.</text>
</comment>
<gene>
    <name evidence="1" type="ORF">C5O19_14690</name>
</gene>
<accession>A0A2S7ISV5</accession>
<sequence length="83" mass="9087">MSSALLTSPGSDIPANAFFFDGNLWFGIVDSQERLAELETYYPTKKYLQARLYSGGGITAYPCFGFKGEGMSLEAFLNATDAR</sequence>
<dbReference type="OrthoDB" id="964992at2"/>
<evidence type="ECO:0000313" key="2">
    <source>
        <dbReference type="Proteomes" id="UP000239590"/>
    </source>
</evidence>
<keyword evidence="2" id="KW-1185">Reference proteome</keyword>
<evidence type="ECO:0000313" key="1">
    <source>
        <dbReference type="EMBL" id="PQA60807.1"/>
    </source>
</evidence>
<dbReference type="EMBL" id="PTRA01000001">
    <property type="protein sequence ID" value="PQA60807.1"/>
    <property type="molecule type" value="Genomic_DNA"/>
</dbReference>